<evidence type="ECO:0008006" key="4">
    <source>
        <dbReference type="Google" id="ProtNLM"/>
    </source>
</evidence>
<dbReference type="EMBL" id="JALPRF010000001">
    <property type="protein sequence ID" value="MCK8490749.1"/>
    <property type="molecule type" value="Genomic_DNA"/>
</dbReference>
<gene>
    <name evidence="2" type="ORF">M0L20_02730</name>
</gene>
<name>A0ABT0HF17_9BACT</name>
<feature type="region of interest" description="Disordered" evidence="1">
    <location>
        <begin position="116"/>
        <end position="165"/>
    </location>
</feature>
<accession>A0ABT0HF17</accession>
<evidence type="ECO:0000313" key="2">
    <source>
        <dbReference type="EMBL" id="MCK8490749.1"/>
    </source>
</evidence>
<feature type="compositionally biased region" description="Acidic residues" evidence="1">
    <location>
        <begin position="124"/>
        <end position="145"/>
    </location>
</feature>
<reference evidence="2 3" key="1">
    <citation type="submission" date="2022-04" db="EMBL/GenBank/DDBJ databases">
        <title>Spirosoma sp. strain RP8 genome sequencing and assembly.</title>
        <authorList>
            <person name="Jung Y."/>
        </authorList>
    </citation>
    <scope>NUCLEOTIDE SEQUENCE [LARGE SCALE GENOMIC DNA]</scope>
    <source>
        <strain evidence="2 3">RP8</strain>
    </source>
</reference>
<comment type="caution">
    <text evidence="2">The sequence shown here is derived from an EMBL/GenBank/DDBJ whole genome shotgun (WGS) entry which is preliminary data.</text>
</comment>
<evidence type="ECO:0000256" key="1">
    <source>
        <dbReference type="SAM" id="MobiDB-lite"/>
    </source>
</evidence>
<proteinExistence type="predicted"/>
<keyword evidence="3" id="KW-1185">Reference proteome</keyword>
<sequence>MATLPGTDIELGKWYPATQTPPDLYVEALINKYAMILNIVGFGPRPGFYMHQDGKFYWHCERYDDFDDERMPGWSRSQEINNNLDWVTDEAKSVNAWIIIPDAPEDFPSVQDDAVNSYVGTLPTDDEEDENDEEDTDEDEDDIDDGFITNPADGRPLHPINPSLN</sequence>
<protein>
    <recommendedName>
        <fullName evidence="4">DUF551 domain-containing protein</fullName>
    </recommendedName>
</protein>
<dbReference type="Proteomes" id="UP001202180">
    <property type="component" value="Unassembled WGS sequence"/>
</dbReference>
<organism evidence="2 3">
    <name type="scientific">Spirosoma liriopis</name>
    <dbReference type="NCBI Taxonomy" id="2937440"/>
    <lineage>
        <taxon>Bacteria</taxon>
        <taxon>Pseudomonadati</taxon>
        <taxon>Bacteroidota</taxon>
        <taxon>Cytophagia</taxon>
        <taxon>Cytophagales</taxon>
        <taxon>Cytophagaceae</taxon>
        <taxon>Spirosoma</taxon>
    </lineage>
</organism>
<dbReference type="RefSeq" id="WP_248475556.1">
    <property type="nucleotide sequence ID" value="NZ_JALPRF010000001.1"/>
</dbReference>
<evidence type="ECO:0000313" key="3">
    <source>
        <dbReference type="Proteomes" id="UP001202180"/>
    </source>
</evidence>